<gene>
    <name evidence="1" type="ORF">IV38_GL002187</name>
</gene>
<name>A0A0R2FFP3_9LACO</name>
<reference evidence="1 2" key="1">
    <citation type="journal article" date="2015" name="Genome Announc.">
        <title>Expanding the biotechnology potential of lactobacilli through comparative genomics of 213 strains and associated genera.</title>
        <authorList>
            <person name="Sun Z."/>
            <person name="Harris H.M."/>
            <person name="McCann A."/>
            <person name="Guo C."/>
            <person name="Argimon S."/>
            <person name="Zhang W."/>
            <person name="Yang X."/>
            <person name="Jeffery I.B."/>
            <person name="Cooney J.C."/>
            <person name="Kagawa T.F."/>
            <person name="Liu W."/>
            <person name="Song Y."/>
            <person name="Salvetti E."/>
            <person name="Wrobel A."/>
            <person name="Rasinkangas P."/>
            <person name="Parkhill J."/>
            <person name="Rea M.C."/>
            <person name="O'Sullivan O."/>
            <person name="Ritari J."/>
            <person name="Douillard F.P."/>
            <person name="Paul Ross R."/>
            <person name="Yang R."/>
            <person name="Briner A.E."/>
            <person name="Felis G.E."/>
            <person name="de Vos W.M."/>
            <person name="Barrangou R."/>
            <person name="Klaenhammer T.R."/>
            <person name="Caufield P.W."/>
            <person name="Cui Y."/>
            <person name="Zhang H."/>
            <person name="O'Toole P.W."/>
        </authorList>
    </citation>
    <scope>NUCLEOTIDE SEQUENCE [LARGE SCALE GENOMIC DNA]</scope>
    <source>
        <strain evidence="1 2">ATCC BAA-66</strain>
    </source>
</reference>
<evidence type="ECO:0000313" key="2">
    <source>
        <dbReference type="Proteomes" id="UP000051751"/>
    </source>
</evidence>
<accession>A0A0R2FFP3</accession>
<dbReference type="RefSeq" id="WP_225427261.1">
    <property type="nucleotide sequence ID" value="NZ_JQAT01000009.1"/>
</dbReference>
<dbReference type="InterPro" id="IPR038165">
    <property type="entry name" value="FlgT_C_sf"/>
</dbReference>
<evidence type="ECO:0000313" key="1">
    <source>
        <dbReference type="EMBL" id="KRN27352.1"/>
    </source>
</evidence>
<sequence length="122" mass="13321">MKIVKIIDSSHVVIDAGENDGIKRGQQFRITGKEKSDVTDPDTGKSLGELKYIKGHIQANTVYEKMTVCTSIPKAQNSLDIQSMFSRTILPSLNIDADEITGGVDSKDKEIKVGDEVVKELG</sequence>
<proteinExistence type="predicted"/>
<comment type="caution">
    <text evidence="1">The sequence shown here is derived from an EMBL/GenBank/DDBJ whole genome shotgun (WGS) entry which is preliminary data.</text>
</comment>
<organism evidence="1 2">
    <name type="scientific">Lactobacillus selangorensis</name>
    <dbReference type="NCBI Taxonomy" id="81857"/>
    <lineage>
        <taxon>Bacteria</taxon>
        <taxon>Bacillati</taxon>
        <taxon>Bacillota</taxon>
        <taxon>Bacilli</taxon>
        <taxon>Lactobacillales</taxon>
        <taxon>Lactobacillaceae</taxon>
        <taxon>Lactobacillus</taxon>
    </lineage>
</organism>
<dbReference type="AlphaFoldDB" id="A0A0R2FFP3"/>
<dbReference type="Gene3D" id="2.40.10.410">
    <property type="entry name" value="FlgT, C-terminal domain"/>
    <property type="match status" value="1"/>
</dbReference>
<protein>
    <recommendedName>
        <fullName evidence="3">Flagellar assembly protein T C-terminal domain-containing protein</fullName>
    </recommendedName>
</protein>
<dbReference type="EMBL" id="JQAT01000009">
    <property type="protein sequence ID" value="KRN27352.1"/>
    <property type="molecule type" value="Genomic_DNA"/>
</dbReference>
<evidence type="ECO:0008006" key="3">
    <source>
        <dbReference type="Google" id="ProtNLM"/>
    </source>
</evidence>
<dbReference type="Proteomes" id="UP000051751">
    <property type="component" value="Unassembled WGS sequence"/>
</dbReference>
<dbReference type="PATRIC" id="fig|81857.3.peg.2246"/>